<dbReference type="STRING" id="45074.Lsan_4087"/>
<organism evidence="2 3">
    <name type="scientific">Legionella santicrucis</name>
    <dbReference type="NCBI Taxonomy" id="45074"/>
    <lineage>
        <taxon>Bacteria</taxon>
        <taxon>Pseudomonadati</taxon>
        <taxon>Pseudomonadota</taxon>
        <taxon>Gammaproteobacteria</taxon>
        <taxon>Legionellales</taxon>
        <taxon>Legionellaceae</taxon>
        <taxon>Legionella</taxon>
    </lineage>
</organism>
<evidence type="ECO:0000259" key="1">
    <source>
        <dbReference type="Pfam" id="PF07992"/>
    </source>
</evidence>
<dbReference type="InterPro" id="IPR036188">
    <property type="entry name" value="FAD/NAD-bd_sf"/>
</dbReference>
<dbReference type="Proteomes" id="UP000054703">
    <property type="component" value="Unassembled WGS sequence"/>
</dbReference>
<dbReference type="GO" id="GO:0016491">
    <property type="term" value="F:oxidoreductase activity"/>
    <property type="evidence" value="ECO:0007669"/>
    <property type="project" value="InterPro"/>
</dbReference>
<name>A0A0W0Y9R2_9GAMM</name>
<feature type="domain" description="FAD/NAD(P)-binding" evidence="1">
    <location>
        <begin position="48"/>
        <end position="221"/>
    </location>
</feature>
<proteinExistence type="predicted"/>
<dbReference type="AlphaFoldDB" id="A0A0W0Y9R2"/>
<dbReference type="Gene3D" id="3.50.50.60">
    <property type="entry name" value="FAD/NAD(P)-binding domain"/>
    <property type="match status" value="1"/>
</dbReference>
<sequence>MVKPSFPKTKEWFIQLSNSYRKEINECRTQNDFTDELTKLSNDSNKDNIVIMGGGPSGLATALAVLHKGYKVTLVTDYPYAARTQNVNIKNADAREILFSYIDPDHQSDIDFKNKLIKNNNIISIQNVENFLFRKLNEFSKQTPHQFVYLDKRTAKITEINPSSSTITLRDNNQNQHTIPYLHIVDATGAKREAFRLVHSISPNNSDSPNSSESIGRLRHEAQGTATFHLDKKVIEKKYPHLKNKTGNNYKLYFNDKEVEELQLKFGWNHDRAPQIYLFANQSHTRLYVGGEIPGFYTKIREFDESNTRDIHAENATRRRKIEEWGKFMVSKHLLIDPKDLYIKGDDKRQNEFLKQKEKFKEKHQLDDSLAKEAAKKQSQLSVTGFDLTLSRIRNPVQNLSSDQEHWLIAVGDAMQSPHFHLSHGIADGLNVGHQFAECLPENGSENLFDDNRFSAYVHDLRTTHQRTIKEMIGSFFIPQNKKYDLDDLIINQAHTKLDAILNKNGAGISAEDLTSDLDTVGDYRSQILNRMMDEQDEEVKGNLDILLKKCNEVLRFLGDRLENHSSMTYKI</sequence>
<dbReference type="SUPFAM" id="SSF51905">
    <property type="entry name" value="FAD/NAD(P)-binding domain"/>
    <property type="match status" value="1"/>
</dbReference>
<dbReference type="Pfam" id="PF07992">
    <property type="entry name" value="Pyr_redox_2"/>
    <property type="match status" value="1"/>
</dbReference>
<dbReference type="RefSeq" id="WP_133134260.1">
    <property type="nucleotide sequence ID" value="NZ_CAAAIH010000012.1"/>
</dbReference>
<dbReference type="EMBL" id="LNYU01000091">
    <property type="protein sequence ID" value="KTD53677.1"/>
    <property type="molecule type" value="Genomic_DNA"/>
</dbReference>
<evidence type="ECO:0000313" key="3">
    <source>
        <dbReference type="Proteomes" id="UP000054703"/>
    </source>
</evidence>
<dbReference type="PATRIC" id="fig|45074.5.peg.4389"/>
<dbReference type="InterPro" id="IPR023753">
    <property type="entry name" value="FAD/NAD-binding_dom"/>
</dbReference>
<comment type="caution">
    <text evidence="2">The sequence shown here is derived from an EMBL/GenBank/DDBJ whole genome shotgun (WGS) entry which is preliminary data.</text>
</comment>
<gene>
    <name evidence="2" type="ORF">Lsan_4087</name>
</gene>
<dbReference type="OrthoDB" id="9769565at2"/>
<keyword evidence="3" id="KW-1185">Reference proteome</keyword>
<evidence type="ECO:0000313" key="2">
    <source>
        <dbReference type="EMBL" id="KTD53677.1"/>
    </source>
</evidence>
<reference evidence="2 3" key="1">
    <citation type="submission" date="2015-11" db="EMBL/GenBank/DDBJ databases">
        <title>Genomic analysis of 38 Legionella species identifies large and diverse effector repertoires.</title>
        <authorList>
            <person name="Burstein D."/>
            <person name="Amaro F."/>
            <person name="Zusman T."/>
            <person name="Lifshitz Z."/>
            <person name="Cohen O."/>
            <person name="Gilbert J.A."/>
            <person name="Pupko T."/>
            <person name="Shuman H.A."/>
            <person name="Segal G."/>
        </authorList>
    </citation>
    <scope>NUCLEOTIDE SEQUENCE [LARGE SCALE GENOMIC DNA]</scope>
    <source>
        <strain evidence="2 3">SC-63-C7</strain>
    </source>
</reference>
<accession>A0A0W0Y9R2</accession>
<protein>
    <submittedName>
        <fullName evidence="2">Pyridine nucleotide-disulfide oxidoreductase</fullName>
    </submittedName>
</protein>